<accession>A0A644ZR17</accession>
<evidence type="ECO:0000313" key="1">
    <source>
        <dbReference type="EMBL" id="MPM43335.1"/>
    </source>
</evidence>
<protein>
    <submittedName>
        <fullName evidence="1">Uncharacterized protein</fullName>
    </submittedName>
</protein>
<organism evidence="1">
    <name type="scientific">bioreactor metagenome</name>
    <dbReference type="NCBI Taxonomy" id="1076179"/>
    <lineage>
        <taxon>unclassified sequences</taxon>
        <taxon>metagenomes</taxon>
        <taxon>ecological metagenomes</taxon>
    </lineage>
</organism>
<name>A0A644ZR17_9ZZZZ</name>
<proteinExistence type="predicted"/>
<gene>
    <name evidence="1" type="ORF">SDC9_90008</name>
</gene>
<dbReference type="AlphaFoldDB" id="A0A644ZR17"/>
<reference evidence="1" key="1">
    <citation type="submission" date="2019-08" db="EMBL/GenBank/DDBJ databases">
        <authorList>
            <person name="Kucharzyk K."/>
            <person name="Murdoch R.W."/>
            <person name="Higgins S."/>
            <person name="Loffler F."/>
        </authorList>
    </citation>
    <scope>NUCLEOTIDE SEQUENCE</scope>
</reference>
<sequence>MRRREPFPCCQDFAQYLRHGKDPRFKVAPLTLARPVRDCIPLKINIIPAEAAHFRKSRARVAQDVEKIFLFLCCHLQHCVNFRSSWHPPHKFLLREFLEWNERILVIKALSDRPVHNRPQFHQITICGLWPHRLFSCNKIPADLRGPKAFKLKIPTYKRQESPQCGDLVLNSIVLPALFHIVKIRCRQTQEGRTCRLFLFCQSERPCFPLFCVLLICEPRL</sequence>
<dbReference type="EMBL" id="VSSQ01010065">
    <property type="protein sequence ID" value="MPM43335.1"/>
    <property type="molecule type" value="Genomic_DNA"/>
</dbReference>
<comment type="caution">
    <text evidence="1">The sequence shown here is derived from an EMBL/GenBank/DDBJ whole genome shotgun (WGS) entry which is preliminary data.</text>
</comment>